<evidence type="ECO:0000313" key="2">
    <source>
        <dbReference type="Proteomes" id="UP001434737"/>
    </source>
</evidence>
<dbReference type="EMBL" id="CP145316">
    <property type="protein sequence ID" value="XAM18393.1"/>
    <property type="molecule type" value="Genomic_DNA"/>
</dbReference>
<reference evidence="1 2" key="1">
    <citation type="submission" date="2024-02" db="EMBL/GenBank/DDBJ databases">
        <title>Genome and pathogenicity analysis of Helicobacter mastomyrinus isolated from mice.</title>
        <authorList>
            <person name="Zhu L."/>
        </authorList>
    </citation>
    <scope>NUCLEOTIDE SEQUENCE [LARGE SCALE GENOMIC DNA]</scope>
    <source>
        <strain evidence="1 2">Hm-17</strain>
    </source>
</reference>
<gene>
    <name evidence="1" type="ORF">V3I05_01540</name>
</gene>
<dbReference type="PANTHER" id="PTHR42685">
    <property type="entry name" value="GERANYLGERANYL DIPHOSPHATE REDUCTASE"/>
    <property type="match status" value="1"/>
</dbReference>
<dbReference type="Proteomes" id="UP001434737">
    <property type="component" value="Chromosome"/>
</dbReference>
<dbReference type="NCBIfam" id="NF008519">
    <property type="entry name" value="PRK11445.1"/>
    <property type="match status" value="1"/>
</dbReference>
<accession>A0ABZ3F888</accession>
<dbReference type="InterPro" id="IPR036188">
    <property type="entry name" value="FAD/NAD-bd_sf"/>
</dbReference>
<dbReference type="PRINTS" id="PR00420">
    <property type="entry name" value="RNGMNOXGNASE"/>
</dbReference>
<sequence>MESKDLGIYDIAIMGLGVAGSNLGALLKPNLKVIGIDKKDLRGDCFDEGFHKPCGGLLSQGGQKALAKQGLTLPNALLVNPQIFAINTIDFGYPHASYIHKSYVNMERHRFDLWLKGRIPSHIDTYHRAYFKQIRREGELYHITFKQGQSFYHFKARIVVGADGAKSHLRQMLYPKLKTKSLVCIQQWYKESNAPMLSCIFDRELSPSYSWSMSKDHYFIFGGAYLHTSCNERFKEQIKRLQSIGLHFGIPLKKEACLVLQPTRMRDFARGYSGVFLIGEAAGFINASTLEGISGALHSSRILSEILNNIQSSTDINIKSLHILYAKRTRLLVFKTLFRHYARYPFMFIALLRRMILRMGILRVRSGLRDNKII</sequence>
<dbReference type="Gene3D" id="3.50.50.60">
    <property type="entry name" value="FAD/NAD(P)-binding domain"/>
    <property type="match status" value="1"/>
</dbReference>
<dbReference type="PANTHER" id="PTHR42685:SF22">
    <property type="entry name" value="CONDITIONED MEDIUM FACTOR RECEPTOR 1"/>
    <property type="match status" value="1"/>
</dbReference>
<organism evidence="1 2">
    <name type="scientific">Helicobacter mastomyrinus</name>
    <dbReference type="NCBI Taxonomy" id="287948"/>
    <lineage>
        <taxon>Bacteria</taxon>
        <taxon>Pseudomonadati</taxon>
        <taxon>Campylobacterota</taxon>
        <taxon>Epsilonproteobacteria</taxon>
        <taxon>Campylobacterales</taxon>
        <taxon>Helicobacteraceae</taxon>
        <taxon>Helicobacter</taxon>
    </lineage>
</organism>
<evidence type="ECO:0000313" key="1">
    <source>
        <dbReference type="EMBL" id="XAM18393.1"/>
    </source>
</evidence>
<protein>
    <submittedName>
        <fullName evidence="1">FAD-binding protein</fullName>
    </submittedName>
</protein>
<keyword evidence="2" id="KW-1185">Reference proteome</keyword>
<dbReference type="RefSeq" id="WP_300449014.1">
    <property type="nucleotide sequence ID" value="NZ_CP145316.1"/>
</dbReference>
<name>A0ABZ3F888_9HELI</name>
<dbReference type="InterPro" id="IPR050407">
    <property type="entry name" value="Geranylgeranyl_reductase"/>
</dbReference>
<dbReference type="SUPFAM" id="SSF51905">
    <property type="entry name" value="FAD/NAD(P)-binding domain"/>
    <property type="match status" value="1"/>
</dbReference>
<proteinExistence type="predicted"/>